<evidence type="ECO:0000259" key="5">
    <source>
        <dbReference type="Pfam" id="PF16116"/>
    </source>
</evidence>
<dbReference type="RefSeq" id="WP_088910551.1">
    <property type="nucleotide sequence ID" value="NZ_CP018145.1"/>
</dbReference>
<accession>A0A220MPW0</accession>
<evidence type="ECO:0000259" key="4">
    <source>
        <dbReference type="Pfam" id="PF02449"/>
    </source>
</evidence>
<dbReference type="InterPro" id="IPR017853">
    <property type="entry name" value="GH"/>
</dbReference>
<dbReference type="EMBL" id="CP018145">
    <property type="protein sequence ID" value="ASJ57088.1"/>
    <property type="molecule type" value="Genomic_DNA"/>
</dbReference>
<dbReference type="KEGG" id="bfm:BP422_28475"/>
<keyword evidence="2" id="KW-0326">Glycosidase</keyword>
<proteinExistence type="predicted"/>
<protein>
    <submittedName>
        <fullName evidence="6">Beta-galactosidase</fullName>
    </submittedName>
</protein>
<reference evidence="6 7" key="1">
    <citation type="submission" date="2016-11" db="EMBL/GenBank/DDBJ databases">
        <authorList>
            <person name="Jaros S."/>
            <person name="Januszkiewicz K."/>
            <person name="Wedrychowicz H."/>
        </authorList>
    </citation>
    <scope>NUCLEOTIDE SEQUENCE [LARGE SCALE GENOMIC DNA]</scope>
    <source>
        <strain evidence="6 7">NF2</strain>
    </source>
</reference>
<dbReference type="SUPFAM" id="SSF51445">
    <property type="entry name" value="(Trans)glycosidases"/>
    <property type="match status" value="1"/>
</dbReference>
<evidence type="ECO:0000313" key="7">
    <source>
        <dbReference type="Proteomes" id="UP000197781"/>
    </source>
</evidence>
<feature type="chain" id="PRO_5038501417" evidence="3">
    <location>
        <begin position="23"/>
        <end position="464"/>
    </location>
</feature>
<keyword evidence="1" id="KW-0378">Hydrolase</keyword>
<sequence>MKFRSGLYSVLLAAFCILPSSAAASSYGTATYSPKQTQDVLQNPYMGLAPDSQTSNHEQEHTLVYANLTWRMLEPTKGDYAFDEVEDAIRFEEWTEKDVKFILRIVMDIPHNKSDMEIPDWLYNEIGGDNDNFEDGEWYRNDYGKGYSPNYSNPLVIKYHKQLIDALGERYKDDPRIAFIQLGSVGHWGEWHTDTSIPFPASEITDQYVQPYLDNFPDSMLLMRRPHPVAKEYKLGLFNDMFGNTDDTDSYLSWIQKGYVSWLTKEKMPAMPDFWKYAPSGGEFSPSDSLNSYFTRSSIKQVISQAKASHISWLGPNTPAGFEKDGEQQQYLDRFLNTIGYRFSITKETHAKAVEPGESLAVTMDWQNRGVAPFYFPWILELSLTDEDGEIVTKTKTDEDIRKWLPGKKTVKQSLEIPDDLPEGTYTLCVAILDPHTEEPGIQFAMEGKRADGRYTLGKVQVRD</sequence>
<keyword evidence="3" id="KW-0732">Signal</keyword>
<feature type="domain" description="Glycoside hydrolase family 42 N-terminal" evidence="4">
    <location>
        <begin position="66"/>
        <end position="182"/>
    </location>
</feature>
<dbReference type="Pfam" id="PF02449">
    <property type="entry name" value="Glyco_hydro_42"/>
    <property type="match status" value="1"/>
</dbReference>
<dbReference type="InterPro" id="IPR013529">
    <property type="entry name" value="Glyco_hydro_42_N"/>
</dbReference>
<dbReference type="GO" id="GO:0009341">
    <property type="term" value="C:beta-galactosidase complex"/>
    <property type="evidence" value="ECO:0007669"/>
    <property type="project" value="InterPro"/>
</dbReference>
<evidence type="ECO:0000256" key="1">
    <source>
        <dbReference type="ARBA" id="ARBA00022801"/>
    </source>
</evidence>
<dbReference type="Pfam" id="PF16116">
    <property type="entry name" value="DUF4832"/>
    <property type="match status" value="1"/>
</dbReference>
<gene>
    <name evidence="6" type="ORF">BP422_28475</name>
</gene>
<evidence type="ECO:0000256" key="3">
    <source>
        <dbReference type="SAM" id="SignalP"/>
    </source>
</evidence>
<dbReference type="AlphaFoldDB" id="A0A220MPW0"/>
<feature type="signal peptide" evidence="3">
    <location>
        <begin position="1"/>
        <end position="22"/>
    </location>
</feature>
<name>A0A220MPW0_9BACL</name>
<evidence type="ECO:0000256" key="2">
    <source>
        <dbReference type="ARBA" id="ARBA00023295"/>
    </source>
</evidence>
<feature type="domain" description="DUF4832" evidence="5">
    <location>
        <begin position="234"/>
        <end position="445"/>
    </location>
</feature>
<dbReference type="Gene3D" id="3.20.20.80">
    <property type="entry name" value="Glycosidases"/>
    <property type="match status" value="1"/>
</dbReference>
<dbReference type="GO" id="GO:0005975">
    <property type="term" value="P:carbohydrate metabolic process"/>
    <property type="evidence" value="ECO:0007669"/>
    <property type="project" value="InterPro"/>
</dbReference>
<organism evidence="6 7">
    <name type="scientific">Brevibacillus formosus</name>
    <dbReference type="NCBI Taxonomy" id="54913"/>
    <lineage>
        <taxon>Bacteria</taxon>
        <taxon>Bacillati</taxon>
        <taxon>Bacillota</taxon>
        <taxon>Bacilli</taxon>
        <taxon>Bacillales</taxon>
        <taxon>Paenibacillaceae</taxon>
        <taxon>Brevibacillus</taxon>
    </lineage>
</organism>
<dbReference type="InterPro" id="IPR032267">
    <property type="entry name" value="DUF4832"/>
</dbReference>
<dbReference type="GO" id="GO:0004565">
    <property type="term" value="F:beta-galactosidase activity"/>
    <property type="evidence" value="ECO:0007669"/>
    <property type="project" value="InterPro"/>
</dbReference>
<dbReference type="Proteomes" id="UP000197781">
    <property type="component" value="Chromosome"/>
</dbReference>
<evidence type="ECO:0000313" key="6">
    <source>
        <dbReference type="EMBL" id="ASJ57088.1"/>
    </source>
</evidence>